<evidence type="ECO:0000256" key="1">
    <source>
        <dbReference type="PROSITE-ProRule" id="PRU00169"/>
    </source>
</evidence>
<keyword evidence="6" id="KW-1185">Reference proteome</keyword>
<name>A0A5C4XAP6_9HYPH</name>
<feature type="coiled-coil region" evidence="2">
    <location>
        <begin position="176"/>
        <end position="210"/>
    </location>
</feature>
<feature type="domain" description="TIR" evidence="3">
    <location>
        <begin position="1"/>
        <end position="130"/>
    </location>
</feature>
<dbReference type="SMART" id="SM00448">
    <property type="entry name" value="REC"/>
    <property type="match status" value="1"/>
</dbReference>
<dbReference type="Proteomes" id="UP000311605">
    <property type="component" value="Unassembled WGS sequence"/>
</dbReference>
<evidence type="ECO:0000313" key="6">
    <source>
        <dbReference type="Proteomes" id="UP000311605"/>
    </source>
</evidence>
<dbReference type="AlphaFoldDB" id="A0A5C4XAP6"/>
<feature type="domain" description="Response regulatory" evidence="4">
    <location>
        <begin position="219"/>
        <end position="331"/>
    </location>
</feature>
<accession>A0A5C4XAP6</accession>
<dbReference type="InterPro" id="IPR035897">
    <property type="entry name" value="Toll_tir_struct_dom_sf"/>
</dbReference>
<dbReference type="PROSITE" id="PS50104">
    <property type="entry name" value="TIR"/>
    <property type="match status" value="1"/>
</dbReference>
<evidence type="ECO:0000256" key="2">
    <source>
        <dbReference type="SAM" id="Coils"/>
    </source>
</evidence>
<dbReference type="InterPro" id="IPR001789">
    <property type="entry name" value="Sig_transdc_resp-reg_receiver"/>
</dbReference>
<protein>
    <submittedName>
        <fullName evidence="5">TIR domain-containing protein</fullName>
    </submittedName>
</protein>
<sequence>MPTIFISHATADQALAHLLVNFLKEAIGVPERSIFCSSISGHDIPLAADFNQYIKDMIKEPELVIILMTPTYMERPFCLMELGATWVRSHQAVPIVVPPVSYGDVTRTLGLTQSWEITKPEGLQKLREKVSQAFPEAIIEYRSPQTWDAKRERWKQQLPDILDALPGSSFVEKTVFQDAQRLIADQAREVQELAQKLVEKEAEIIVARGKLENLIGSGRVLVIEDEPLIALDLEQLLTDAGFKVIGVAQTGGEGRKLAERHIPEFIVSEIQFKDGTNGKRMLFDIAEKIDCALIMVTAYHELLLKEPRPIGYLVSKPLEPAEFTSVMYKAARERQEYSEIRAKLTAR</sequence>
<dbReference type="GO" id="GO:0000160">
    <property type="term" value="P:phosphorelay signal transduction system"/>
    <property type="evidence" value="ECO:0007669"/>
    <property type="project" value="InterPro"/>
</dbReference>
<dbReference type="Pfam" id="PF00072">
    <property type="entry name" value="Response_reg"/>
    <property type="match status" value="1"/>
</dbReference>
<dbReference type="Pfam" id="PF13676">
    <property type="entry name" value="TIR_2"/>
    <property type="match status" value="1"/>
</dbReference>
<comment type="caution">
    <text evidence="1">Lacks conserved residue(s) required for the propagation of feature annotation.</text>
</comment>
<comment type="caution">
    <text evidence="5">The sequence shown here is derived from an EMBL/GenBank/DDBJ whole genome shotgun (WGS) entry which is preliminary data.</text>
</comment>
<evidence type="ECO:0000259" key="4">
    <source>
        <dbReference type="PROSITE" id="PS50110"/>
    </source>
</evidence>
<dbReference type="InterPro" id="IPR011006">
    <property type="entry name" value="CheY-like_superfamily"/>
</dbReference>
<organism evidence="5 6">
    <name type="scientific">Aliirhizobium smilacinae</name>
    <dbReference type="NCBI Taxonomy" id="1395944"/>
    <lineage>
        <taxon>Bacteria</taxon>
        <taxon>Pseudomonadati</taxon>
        <taxon>Pseudomonadota</taxon>
        <taxon>Alphaproteobacteria</taxon>
        <taxon>Hyphomicrobiales</taxon>
        <taxon>Rhizobiaceae</taxon>
        <taxon>Aliirhizobium</taxon>
    </lineage>
</organism>
<dbReference type="EMBL" id="VDMN01000011">
    <property type="protein sequence ID" value="TNM59891.1"/>
    <property type="molecule type" value="Genomic_DNA"/>
</dbReference>
<dbReference type="RefSeq" id="WP_139679415.1">
    <property type="nucleotide sequence ID" value="NZ_VDMN01000011.1"/>
</dbReference>
<dbReference type="InterPro" id="IPR000157">
    <property type="entry name" value="TIR_dom"/>
</dbReference>
<dbReference type="PROSITE" id="PS50110">
    <property type="entry name" value="RESPONSE_REGULATORY"/>
    <property type="match status" value="1"/>
</dbReference>
<evidence type="ECO:0000259" key="3">
    <source>
        <dbReference type="PROSITE" id="PS50104"/>
    </source>
</evidence>
<gene>
    <name evidence="5" type="ORF">FHP24_27365</name>
</gene>
<evidence type="ECO:0000313" key="5">
    <source>
        <dbReference type="EMBL" id="TNM59891.1"/>
    </source>
</evidence>
<dbReference type="Gene3D" id="3.40.50.10140">
    <property type="entry name" value="Toll/interleukin-1 receptor homology (TIR) domain"/>
    <property type="match status" value="1"/>
</dbReference>
<keyword evidence="2" id="KW-0175">Coiled coil</keyword>
<dbReference type="SUPFAM" id="SSF52200">
    <property type="entry name" value="Toll/Interleukin receptor TIR domain"/>
    <property type="match status" value="1"/>
</dbReference>
<dbReference type="SUPFAM" id="SSF52172">
    <property type="entry name" value="CheY-like"/>
    <property type="match status" value="1"/>
</dbReference>
<reference evidence="5 6" key="1">
    <citation type="submission" date="2019-06" db="EMBL/GenBank/DDBJ databases">
        <title>The draft genome of Rhizobium smilacinae PTYR-5.</title>
        <authorList>
            <person name="Liu L."/>
            <person name="Li L."/>
            <person name="Zhang X."/>
        </authorList>
    </citation>
    <scope>NUCLEOTIDE SEQUENCE [LARGE SCALE GENOMIC DNA]</scope>
    <source>
        <strain evidence="5 6">PTYR-5</strain>
    </source>
</reference>
<proteinExistence type="predicted"/>
<dbReference type="Gene3D" id="3.40.50.2300">
    <property type="match status" value="1"/>
</dbReference>
<dbReference type="OrthoDB" id="4772211at2"/>